<keyword evidence="5" id="KW-0732">Signal</keyword>
<evidence type="ECO:0000313" key="8">
    <source>
        <dbReference type="Proteomes" id="UP000269157"/>
    </source>
</evidence>
<dbReference type="EMBL" id="RCCE01000002">
    <property type="protein sequence ID" value="RLJ58906.1"/>
    <property type="molecule type" value="Genomic_DNA"/>
</dbReference>
<dbReference type="GO" id="GO:0005886">
    <property type="term" value="C:plasma membrane"/>
    <property type="evidence" value="ECO:0007669"/>
    <property type="project" value="InterPro"/>
</dbReference>
<name>A0A497X195_9RHOB</name>
<dbReference type="Proteomes" id="UP000269157">
    <property type="component" value="Unassembled WGS sequence"/>
</dbReference>
<dbReference type="RefSeq" id="WP_121022446.1">
    <property type="nucleotide sequence ID" value="NZ_RCCE01000002.1"/>
</dbReference>
<evidence type="ECO:0000256" key="5">
    <source>
        <dbReference type="SAM" id="SignalP"/>
    </source>
</evidence>
<dbReference type="Pfam" id="PF04357">
    <property type="entry name" value="TamB"/>
    <property type="match status" value="1"/>
</dbReference>
<reference evidence="7 8" key="1">
    <citation type="submission" date="2018-10" db="EMBL/GenBank/DDBJ databases">
        <title>Genomic Encyclopedia of Archaeal and Bacterial Type Strains, Phase II (KMG-II): from individual species to whole genera.</title>
        <authorList>
            <person name="Goeker M."/>
        </authorList>
    </citation>
    <scope>NUCLEOTIDE SEQUENCE [LARGE SCALE GENOMIC DNA]</scope>
    <source>
        <strain evidence="7 8">DSM 29466</strain>
    </source>
</reference>
<dbReference type="InterPro" id="IPR007452">
    <property type="entry name" value="TamB_C"/>
</dbReference>
<evidence type="ECO:0000256" key="3">
    <source>
        <dbReference type="ARBA" id="ARBA00022989"/>
    </source>
</evidence>
<sequence>MRVLALCLLLVISPLAALAQQGESDRGFIQGLLEDALSTPGGKVTLEGFAGGLSARATVNRVTVADTEGVWLSADGLALVWSRSALLRGRIEIDEISVETIELLRQPVSSETALPNPEARGAFSLPELPVSVNVDSLDIQTVTVEAAVFGEAAKVSVSGNATLENGAGSAILKLERIDQEGQFSFAAEFDNTTRELSLDLNLTEPADGIAVNLLNVPDRPSIALTVQGDDPISDFRANILLATGGQDRLQGLVEVKSDAEGGTGFAVDLKGDVAPVFVPEFAEFLGNDVRLIALGGRSVDGGIKLNNLNLNTAALQIEGSAEIGADGWPRKLKLDGAIVPPQGDTVVLPISGPDTSIERAELFGSFDAEAGEAWQVMGRVVGLEQAGQRLQLAQFNAAGTIGRASESVDGELEIEAEGIALQDAALARAVGERVRGGLFFDWAQGGDLSLRDIDLSGSNYGLSGDLVVDVSNNIEAITVTPELQLAAQDLSRFADLAGIDLSGKADLAITGSVEPLTGILDLGFDGTTRSLATGIPQLDPLLLGEGALTLGLRRDENGVRADPVRVATDQASIEASATLRSDGSVVALRVKLPDVSKSLPDLSGAAELTVEARQNGDIWTIAADAALPGVTQARYRGTVSGFADAKPLVDGSVDATVERLSVFSQIAGRSLSGAAEVSAEGKADVTKGSFDVTADGKTVSVTFGQPTLEPLLRGTTRFDLSAARDAGGMVSIRRLALDGSGLNAKVDGNFGPQNGQLNYQIAVANLGVVVPDFPGAAKLSGTAVKQQAFWVVDASGQGPGGVAATANGRVAEDFSTVAVALNGTAPLALVNARLKGQNLTGLTRFDLQVNGPPTLQSVSGQLAVSEGRLSIPSQRVSLNQINGQAQLAGGRAQLSFNANLSTGGKITLTGPVSLASPYSARLSSELLGLTLRDASLFETTLGGRLTVNGPLLGGATIGGVIDVETAEIRIPQIGPSYSALEGLRHLNPTQGVRRTLRFAGLEQEGKAGNATLPGFPLDLTLRVPSRLFVRGRGLDAELGGTLRLTGTTNDVSPVGGFDLIRGRLDLLGRRLVLTEGSVRMRGGFDPVIRFAANSEVEDVTVGLLLEGLASEPELTVISSPELPEEEALSLLLFGREATQISAFQAVQLALAVRTLSGRGGTSLTEDLRENLGVDDLDIGIDADGNTQAKAGKYISDNVYTDVTVKSDGESQINLNLEVSPSVTVRGRLSSDGDTGIGVFFERDY</sequence>
<evidence type="ECO:0000313" key="7">
    <source>
        <dbReference type="EMBL" id="RLJ58906.1"/>
    </source>
</evidence>
<comment type="caution">
    <text evidence="7">The sequence shown here is derived from an EMBL/GenBank/DDBJ whole genome shotgun (WGS) entry which is preliminary data.</text>
</comment>
<organism evidence="7 8">
    <name type="scientific">Litoreibacter meonggei</name>
    <dbReference type="NCBI Taxonomy" id="1049199"/>
    <lineage>
        <taxon>Bacteria</taxon>
        <taxon>Pseudomonadati</taxon>
        <taxon>Pseudomonadota</taxon>
        <taxon>Alphaproteobacteria</taxon>
        <taxon>Rhodobacterales</taxon>
        <taxon>Roseobacteraceae</taxon>
        <taxon>Litoreibacter</taxon>
    </lineage>
</organism>
<feature type="chain" id="PRO_5019785997" evidence="5">
    <location>
        <begin position="20"/>
        <end position="1244"/>
    </location>
</feature>
<dbReference type="PANTHER" id="PTHR36985">
    <property type="entry name" value="TRANSLOCATION AND ASSEMBLY MODULE SUBUNIT TAMB"/>
    <property type="match status" value="1"/>
</dbReference>
<evidence type="ECO:0000256" key="4">
    <source>
        <dbReference type="ARBA" id="ARBA00023136"/>
    </source>
</evidence>
<accession>A0A497X195</accession>
<keyword evidence="8" id="KW-1185">Reference proteome</keyword>
<proteinExistence type="predicted"/>
<feature type="signal peptide" evidence="5">
    <location>
        <begin position="1"/>
        <end position="19"/>
    </location>
</feature>
<dbReference type="GO" id="GO:0009306">
    <property type="term" value="P:protein secretion"/>
    <property type="evidence" value="ECO:0007669"/>
    <property type="project" value="InterPro"/>
</dbReference>
<dbReference type="OrthoDB" id="7784409at2"/>
<gene>
    <name evidence="7" type="ORF">BCF46_1044</name>
</gene>
<dbReference type="AlphaFoldDB" id="A0A497X195"/>
<dbReference type="PANTHER" id="PTHR36985:SF1">
    <property type="entry name" value="TRANSLOCATION AND ASSEMBLY MODULE SUBUNIT TAMB"/>
    <property type="match status" value="1"/>
</dbReference>
<comment type="subcellular location">
    <subcellularLocation>
        <location evidence="1">Membrane</location>
        <topology evidence="1">Single-pass membrane protein</topology>
    </subcellularLocation>
</comment>
<evidence type="ECO:0000259" key="6">
    <source>
        <dbReference type="Pfam" id="PF04357"/>
    </source>
</evidence>
<keyword evidence="3" id="KW-1133">Transmembrane helix</keyword>
<evidence type="ECO:0000256" key="2">
    <source>
        <dbReference type="ARBA" id="ARBA00022692"/>
    </source>
</evidence>
<evidence type="ECO:0000256" key="1">
    <source>
        <dbReference type="ARBA" id="ARBA00004167"/>
    </source>
</evidence>
<feature type="domain" description="Translocation and assembly module TamB C-terminal" evidence="6">
    <location>
        <begin position="896"/>
        <end position="1244"/>
    </location>
</feature>
<protein>
    <submittedName>
        <fullName evidence="7">Autotransporter secretion inner membrane protein TamB</fullName>
    </submittedName>
</protein>
<keyword evidence="4" id="KW-0472">Membrane</keyword>
<keyword evidence="2" id="KW-0812">Transmembrane</keyword>